<sequence>MYGAFNAKDLRFPPSVSDHGLQVFRIEKMKLIPVPQGSHGIFHSGDTYLVLSHTGESNNIYVWNGSDTSVDERAAGAIYSSQLHMHMGEKPIQNRETQGHESTEFMALFPHGVTYLEGGVSSGLQHAPQEPVASKHHLYHVKGRKQIRALETDLNWDSFNKGDCFILDTGKCIYVWSGSHSNMMERNRARDLAHQIRDSERRGTAQVEIVQEGDEPEEMSQILGMKPDIIKECSAEDDKEADERHTREAVLYQVSNASGQMQVSRVGDGGVFQKEQLLSDDCFIMDTAGKIYVWKDPPDVDLDLPTIYQIQWMTTYFFSKFFVSLNLNFKSCNLFKKVFNGQTPKIKRTFVENRKKKIFFSLLGHKNPIYSILCSGQKKSECVITHIHCVTIILLNILNLKRTYIAYTKSINKKERLRKSCAMNEKAIICISEHYLFLTRQC</sequence>
<feature type="domain" description="Gelsolin-like" evidence="2">
    <location>
        <begin position="147"/>
        <end position="218"/>
    </location>
</feature>
<dbReference type="SMART" id="SM00262">
    <property type="entry name" value="GEL"/>
    <property type="match status" value="2"/>
</dbReference>
<dbReference type="Proteomes" id="UP000694569">
    <property type="component" value="Unplaced"/>
</dbReference>
<evidence type="ECO:0000259" key="2">
    <source>
        <dbReference type="Pfam" id="PF00626"/>
    </source>
</evidence>
<dbReference type="FunFam" id="3.40.20.10:FF:000040">
    <property type="entry name" value="macrophage-capping protein-like isoform X1"/>
    <property type="match status" value="1"/>
</dbReference>
<evidence type="ECO:0000256" key="1">
    <source>
        <dbReference type="ARBA" id="ARBA00023203"/>
    </source>
</evidence>
<keyword evidence="1" id="KW-0009">Actin-binding</keyword>
<dbReference type="GO" id="GO:0051014">
    <property type="term" value="P:actin filament severing"/>
    <property type="evidence" value="ECO:0007669"/>
    <property type="project" value="TreeGrafter"/>
</dbReference>
<reference evidence="3" key="2">
    <citation type="submission" date="2025-09" db="UniProtKB">
        <authorList>
            <consortium name="Ensembl"/>
        </authorList>
    </citation>
    <scope>IDENTIFICATION</scope>
</reference>
<dbReference type="InterPro" id="IPR007122">
    <property type="entry name" value="Villin/Gelsolin"/>
</dbReference>
<dbReference type="AlphaFoldDB" id="A0A8C5PRE0"/>
<dbReference type="PRINTS" id="PR00597">
    <property type="entry name" value="GELSOLIN"/>
</dbReference>
<name>A0A8C5PRE0_9ANUR</name>
<dbReference type="Gene3D" id="3.40.20.10">
    <property type="entry name" value="Severin"/>
    <property type="match status" value="3"/>
</dbReference>
<dbReference type="GO" id="GO:0005737">
    <property type="term" value="C:cytoplasm"/>
    <property type="evidence" value="ECO:0007669"/>
    <property type="project" value="TreeGrafter"/>
</dbReference>
<dbReference type="GO" id="GO:0051015">
    <property type="term" value="F:actin filament binding"/>
    <property type="evidence" value="ECO:0007669"/>
    <property type="project" value="InterPro"/>
</dbReference>
<evidence type="ECO:0000313" key="4">
    <source>
        <dbReference type="Proteomes" id="UP000694569"/>
    </source>
</evidence>
<dbReference type="GO" id="GO:0005546">
    <property type="term" value="F:phosphatidylinositol-4,5-bisphosphate binding"/>
    <property type="evidence" value="ECO:0007669"/>
    <property type="project" value="TreeGrafter"/>
</dbReference>
<dbReference type="Ensembl" id="ENSLLET00000027478.1">
    <property type="protein sequence ID" value="ENSLLEP00000026458.1"/>
    <property type="gene ID" value="ENSLLEG00000016713.1"/>
</dbReference>
<keyword evidence="4" id="KW-1185">Reference proteome</keyword>
<dbReference type="InterPro" id="IPR029006">
    <property type="entry name" value="ADF-H/Gelsolin-like_dom_sf"/>
</dbReference>
<proteinExistence type="predicted"/>
<dbReference type="GO" id="GO:0015629">
    <property type="term" value="C:actin cytoskeleton"/>
    <property type="evidence" value="ECO:0007669"/>
    <property type="project" value="TreeGrafter"/>
</dbReference>
<accession>A0A8C5PRE0</accession>
<organism evidence="3 4">
    <name type="scientific">Leptobrachium leishanense</name>
    <name type="common">Leishan spiny toad</name>
    <dbReference type="NCBI Taxonomy" id="445787"/>
    <lineage>
        <taxon>Eukaryota</taxon>
        <taxon>Metazoa</taxon>
        <taxon>Chordata</taxon>
        <taxon>Craniata</taxon>
        <taxon>Vertebrata</taxon>
        <taxon>Euteleostomi</taxon>
        <taxon>Amphibia</taxon>
        <taxon>Batrachia</taxon>
        <taxon>Anura</taxon>
        <taxon>Pelobatoidea</taxon>
        <taxon>Megophryidae</taxon>
        <taxon>Leptobrachium</taxon>
    </lineage>
</organism>
<dbReference type="PANTHER" id="PTHR11977">
    <property type="entry name" value="VILLIN"/>
    <property type="match status" value="1"/>
</dbReference>
<dbReference type="SUPFAM" id="SSF55753">
    <property type="entry name" value="Actin depolymerizing proteins"/>
    <property type="match status" value="3"/>
</dbReference>
<dbReference type="GO" id="GO:0007417">
    <property type="term" value="P:central nervous system development"/>
    <property type="evidence" value="ECO:0007669"/>
    <property type="project" value="TreeGrafter"/>
</dbReference>
<dbReference type="OrthoDB" id="6375767at2759"/>
<dbReference type="PANTHER" id="PTHR11977:SF127">
    <property type="entry name" value="MACROPHAGE-CAPPING PROTEIN"/>
    <property type="match status" value="1"/>
</dbReference>
<evidence type="ECO:0000313" key="3">
    <source>
        <dbReference type="Ensembl" id="ENSLLEP00000026458.1"/>
    </source>
</evidence>
<feature type="domain" description="Gelsolin-like" evidence="2">
    <location>
        <begin position="30"/>
        <end position="106"/>
    </location>
</feature>
<dbReference type="GeneTree" id="ENSGT00940000159305"/>
<dbReference type="InterPro" id="IPR007123">
    <property type="entry name" value="Gelsolin-like_dom"/>
</dbReference>
<reference evidence="3" key="1">
    <citation type="submission" date="2025-08" db="UniProtKB">
        <authorList>
            <consortium name="Ensembl"/>
        </authorList>
    </citation>
    <scope>IDENTIFICATION</scope>
</reference>
<dbReference type="Pfam" id="PF00626">
    <property type="entry name" value="Gelsolin"/>
    <property type="match status" value="2"/>
</dbReference>
<dbReference type="CDD" id="cd11289">
    <property type="entry name" value="gelsolin_S2_like"/>
    <property type="match status" value="1"/>
</dbReference>
<dbReference type="GO" id="GO:0051016">
    <property type="term" value="P:barbed-end actin filament capping"/>
    <property type="evidence" value="ECO:0007669"/>
    <property type="project" value="TreeGrafter"/>
</dbReference>
<dbReference type="GO" id="GO:0008154">
    <property type="term" value="P:actin polymerization or depolymerization"/>
    <property type="evidence" value="ECO:0007669"/>
    <property type="project" value="TreeGrafter"/>
</dbReference>
<dbReference type="GO" id="GO:0030031">
    <property type="term" value="P:cell projection assembly"/>
    <property type="evidence" value="ECO:0007669"/>
    <property type="project" value="TreeGrafter"/>
</dbReference>
<protein>
    <recommendedName>
        <fullName evidence="2">Gelsolin-like domain-containing protein</fullName>
    </recommendedName>
</protein>